<proteinExistence type="inferred from homology"/>
<dbReference type="GO" id="GO:0030686">
    <property type="term" value="C:90S preribosome"/>
    <property type="evidence" value="ECO:0007669"/>
    <property type="project" value="InterPro"/>
</dbReference>
<evidence type="ECO:0000313" key="5">
    <source>
        <dbReference type="EMBL" id="EEN44247.1"/>
    </source>
</evidence>
<evidence type="ECO:0000256" key="2">
    <source>
        <dbReference type="ARBA" id="ARBA00011022"/>
    </source>
</evidence>
<dbReference type="RefSeq" id="XP_035688662.1">
    <property type="nucleotide sequence ID" value="XM_035832769.1"/>
</dbReference>
<reference evidence="7" key="3">
    <citation type="submission" date="2025-04" db="UniProtKB">
        <authorList>
            <consortium name="RefSeq"/>
        </authorList>
    </citation>
    <scope>IDENTIFICATION</scope>
    <source>
        <strain evidence="7">S238N-H82</strain>
        <tissue evidence="7">Testes</tissue>
    </source>
</reference>
<dbReference type="GeneID" id="118424229"/>
<reference evidence="6" key="2">
    <citation type="journal article" date="2020" name="Nat. Ecol. Evol.">
        <title>Deeply conserved synteny resolves early events in vertebrate evolution.</title>
        <authorList>
            <person name="Simakov O."/>
            <person name="Marletaz F."/>
            <person name="Yue J.X."/>
            <person name="O'Connell B."/>
            <person name="Jenkins J."/>
            <person name="Brandt A."/>
            <person name="Calef R."/>
            <person name="Tung C.H."/>
            <person name="Huang T.K."/>
            <person name="Schmutz J."/>
            <person name="Satoh N."/>
            <person name="Yu J.K."/>
            <person name="Putnam N.H."/>
            <person name="Green R.E."/>
            <person name="Rokhsar D.S."/>
        </authorList>
    </citation>
    <scope>NUCLEOTIDE SEQUENCE [LARGE SCALE GENOMIC DNA]</scope>
    <source>
        <strain evidence="6">S238N-H82</strain>
    </source>
</reference>
<dbReference type="eggNOG" id="ENOG502S25R">
    <property type="taxonomic scope" value="Eukaryota"/>
</dbReference>
<protein>
    <submittedName>
        <fullName evidence="7">Protein FAM207A-like</fullName>
    </submittedName>
</protein>
<sequence>MGKIKRTRQKYHNAAVKLGPQAEGKLDNPPQTTKLPSLPLPVGTPVFPTAGLFHGADTPDPAAPLSMEQDRQSVVSGRSIRTEGGTRVSKKDKRKSRHDAFLQKLEAAHTAKRKAKETKKRQQTAVVGDMQPLKDALPQLTAFLEQQQGGTAAAGQEKQEKEGTLKPKERKRIEQEELSRFQQILQHPQYRHNPVSTIMEHLKNKLSKEQDRN</sequence>
<feature type="compositionally biased region" description="Basic residues" evidence="4">
    <location>
        <begin position="1"/>
        <end position="11"/>
    </location>
</feature>
<reference evidence="5" key="1">
    <citation type="journal article" date="2008" name="Nature">
        <title>The amphioxus genome and the evolution of the chordate karyotype.</title>
        <authorList>
            <consortium name="US DOE Joint Genome Institute (JGI-PGF)"/>
            <person name="Putnam N.H."/>
            <person name="Butts T."/>
            <person name="Ferrier D.E.K."/>
            <person name="Furlong R.F."/>
            <person name="Hellsten U."/>
            <person name="Kawashima T."/>
            <person name="Robinson-Rechavi M."/>
            <person name="Shoguchi E."/>
            <person name="Terry A."/>
            <person name="Yu J.-K."/>
            <person name="Benito-Gutierrez E.L."/>
            <person name="Dubchak I."/>
            <person name="Garcia-Fernandez J."/>
            <person name="Gibson-Brown J.J."/>
            <person name="Grigoriev I.V."/>
            <person name="Horton A.C."/>
            <person name="de Jong P.J."/>
            <person name="Jurka J."/>
            <person name="Kapitonov V.V."/>
            <person name="Kohara Y."/>
            <person name="Kuroki Y."/>
            <person name="Lindquist E."/>
            <person name="Lucas S."/>
            <person name="Osoegawa K."/>
            <person name="Pennacchio L.A."/>
            <person name="Salamov A.A."/>
            <person name="Satou Y."/>
            <person name="Sauka-Spengler T."/>
            <person name="Schmutz J."/>
            <person name="Shin-I T."/>
            <person name="Toyoda A."/>
            <person name="Bronner-Fraser M."/>
            <person name="Fujiyama A."/>
            <person name="Holland L.Z."/>
            <person name="Holland P.W.H."/>
            <person name="Satoh N."/>
            <person name="Rokhsar D.S."/>
        </authorList>
    </citation>
    <scope>NUCLEOTIDE SEQUENCE [LARGE SCALE GENOMIC DNA]</scope>
    <source>
        <strain evidence="5">S238N-H82</strain>
        <tissue evidence="5">Testes</tissue>
    </source>
</reference>
<evidence type="ECO:0000256" key="3">
    <source>
        <dbReference type="ARBA" id="ARBA00023242"/>
    </source>
</evidence>
<evidence type="ECO:0000256" key="1">
    <source>
        <dbReference type="ARBA" id="ARBA00004604"/>
    </source>
</evidence>
<dbReference type="InParanoid" id="C3ZT41"/>
<dbReference type="Proteomes" id="UP000001554">
    <property type="component" value="Chromosome 10"/>
</dbReference>
<feature type="region of interest" description="Disordered" evidence="4">
    <location>
        <begin position="184"/>
        <end position="213"/>
    </location>
</feature>
<dbReference type="InterPro" id="IPR028160">
    <property type="entry name" value="Slx9-like"/>
</dbReference>
<name>C3ZT41_BRAFL</name>
<dbReference type="AlphaFoldDB" id="C3ZT41"/>
<keyword evidence="3" id="KW-0539">Nucleus</keyword>
<dbReference type="PANTHER" id="PTHR31109:SF2">
    <property type="entry name" value="RIBOSOME BIOGENESIS PROTEIN SLX9 HOMOLOG"/>
    <property type="match status" value="1"/>
</dbReference>
<feature type="compositionally biased region" description="Basic residues" evidence="4">
    <location>
        <begin position="110"/>
        <end position="122"/>
    </location>
</feature>
<dbReference type="GO" id="GO:0030688">
    <property type="term" value="C:preribosome, small subunit precursor"/>
    <property type="evidence" value="ECO:0007669"/>
    <property type="project" value="InterPro"/>
</dbReference>
<dbReference type="EMBL" id="GG666676">
    <property type="protein sequence ID" value="EEN44247.1"/>
    <property type="molecule type" value="Genomic_DNA"/>
</dbReference>
<feature type="compositionally biased region" description="Basic residues" evidence="4">
    <location>
        <begin position="88"/>
        <end position="97"/>
    </location>
</feature>
<comment type="subcellular location">
    <subcellularLocation>
        <location evidence="1">Nucleus</location>
        <location evidence="1">Nucleolus</location>
    </subcellularLocation>
</comment>
<evidence type="ECO:0000313" key="6">
    <source>
        <dbReference type="Proteomes" id="UP000001554"/>
    </source>
</evidence>
<dbReference type="KEGG" id="bfo:118424229"/>
<gene>
    <name evidence="7" type="primary">LOC118424229</name>
    <name evidence="5" type="ORF">BRAFLDRAFT_86681</name>
</gene>
<feature type="region of interest" description="Disordered" evidence="4">
    <location>
        <begin position="1"/>
        <end position="171"/>
    </location>
</feature>
<evidence type="ECO:0000256" key="4">
    <source>
        <dbReference type="SAM" id="MobiDB-lite"/>
    </source>
</evidence>
<dbReference type="OMA" id="GAKEWAF"/>
<evidence type="ECO:0000313" key="7">
    <source>
        <dbReference type="RefSeq" id="XP_035688662.1"/>
    </source>
</evidence>
<feature type="compositionally biased region" description="Basic and acidic residues" evidence="4">
    <location>
        <begin position="98"/>
        <end position="109"/>
    </location>
</feature>
<dbReference type="PANTHER" id="PTHR31109">
    <property type="entry name" value="PROTEIN FAM207A"/>
    <property type="match status" value="1"/>
</dbReference>
<comment type="similarity">
    <text evidence="2">Belongs to the SLX9 family.</text>
</comment>
<keyword evidence="6" id="KW-1185">Reference proteome</keyword>
<feature type="compositionally biased region" description="Basic and acidic residues" evidence="4">
    <location>
        <begin position="157"/>
        <end position="171"/>
    </location>
</feature>
<dbReference type="Pfam" id="PF15341">
    <property type="entry name" value="SLX9"/>
    <property type="match status" value="1"/>
</dbReference>
<accession>C3ZT41</accession>
<feature type="compositionally biased region" description="Basic and acidic residues" evidence="4">
    <location>
        <begin position="200"/>
        <end position="213"/>
    </location>
</feature>
<organism>
    <name type="scientific">Branchiostoma floridae</name>
    <name type="common">Florida lancelet</name>
    <name type="synonym">Amphioxus</name>
    <dbReference type="NCBI Taxonomy" id="7739"/>
    <lineage>
        <taxon>Eukaryota</taxon>
        <taxon>Metazoa</taxon>
        <taxon>Chordata</taxon>
        <taxon>Cephalochordata</taxon>
        <taxon>Leptocardii</taxon>
        <taxon>Amphioxiformes</taxon>
        <taxon>Branchiostomatidae</taxon>
        <taxon>Branchiostoma</taxon>
    </lineage>
</organism>
<dbReference type="OrthoDB" id="18703at2759"/>
<dbReference type="GO" id="GO:0000462">
    <property type="term" value="P:maturation of SSU-rRNA from tricistronic rRNA transcript (SSU-rRNA, 5.8S rRNA, LSU-rRNA)"/>
    <property type="evidence" value="ECO:0007669"/>
    <property type="project" value="InterPro"/>
</dbReference>
<dbReference type="GO" id="GO:0005730">
    <property type="term" value="C:nucleolus"/>
    <property type="evidence" value="ECO:0007669"/>
    <property type="project" value="UniProtKB-SubCell"/>
</dbReference>
<feature type="compositionally biased region" description="Low complexity" evidence="4">
    <location>
        <begin position="145"/>
        <end position="156"/>
    </location>
</feature>